<protein>
    <recommendedName>
        <fullName evidence="13">SET domain-containing protein</fullName>
    </recommendedName>
</protein>
<keyword evidence="7" id="KW-0862">Zinc</keyword>
<dbReference type="InterPro" id="IPR001214">
    <property type="entry name" value="SET_dom"/>
</dbReference>
<dbReference type="EMBL" id="JAKELL010000011">
    <property type="protein sequence ID" value="KAH8995628.1"/>
    <property type="molecule type" value="Genomic_DNA"/>
</dbReference>
<dbReference type="Pfam" id="PF05033">
    <property type="entry name" value="Pre-SET"/>
    <property type="match status" value="1"/>
</dbReference>
<evidence type="ECO:0000256" key="5">
    <source>
        <dbReference type="ARBA" id="ARBA00022691"/>
    </source>
</evidence>
<organism evidence="11 12">
    <name type="scientific">Lactarius akahatsu</name>
    <dbReference type="NCBI Taxonomy" id="416441"/>
    <lineage>
        <taxon>Eukaryota</taxon>
        <taxon>Fungi</taxon>
        <taxon>Dikarya</taxon>
        <taxon>Basidiomycota</taxon>
        <taxon>Agaricomycotina</taxon>
        <taxon>Agaricomycetes</taxon>
        <taxon>Russulales</taxon>
        <taxon>Russulaceae</taxon>
        <taxon>Lactarius</taxon>
    </lineage>
</organism>
<evidence type="ECO:0000256" key="7">
    <source>
        <dbReference type="ARBA" id="ARBA00022833"/>
    </source>
</evidence>
<evidence type="ECO:0000256" key="3">
    <source>
        <dbReference type="ARBA" id="ARBA00022603"/>
    </source>
</evidence>
<evidence type="ECO:0000259" key="8">
    <source>
        <dbReference type="PROSITE" id="PS50280"/>
    </source>
</evidence>
<dbReference type="InterPro" id="IPR003616">
    <property type="entry name" value="Post-SET_dom"/>
</dbReference>
<dbReference type="GO" id="GO:0042054">
    <property type="term" value="F:histone methyltransferase activity"/>
    <property type="evidence" value="ECO:0007669"/>
    <property type="project" value="InterPro"/>
</dbReference>
<dbReference type="InterPro" id="IPR007728">
    <property type="entry name" value="Pre-SET_dom"/>
</dbReference>
<reference evidence="11" key="1">
    <citation type="submission" date="2022-01" db="EMBL/GenBank/DDBJ databases">
        <title>Comparative genomics reveals a dynamic genome evolution in the ectomycorrhizal milk-cap (Lactarius) mushrooms.</title>
        <authorList>
            <consortium name="DOE Joint Genome Institute"/>
            <person name="Lebreton A."/>
            <person name="Tang N."/>
            <person name="Kuo A."/>
            <person name="LaButti K."/>
            <person name="Drula E."/>
            <person name="Barry K."/>
            <person name="Clum A."/>
            <person name="Lipzen A."/>
            <person name="Mousain D."/>
            <person name="Ng V."/>
            <person name="Wang R."/>
            <person name="Wang X."/>
            <person name="Dai Y."/>
            <person name="Henrissat B."/>
            <person name="Grigoriev I.V."/>
            <person name="Guerin-Laguette A."/>
            <person name="Yu F."/>
            <person name="Martin F.M."/>
        </authorList>
    </citation>
    <scope>NUCLEOTIDE SEQUENCE</scope>
    <source>
        <strain evidence="11">QP</strain>
    </source>
</reference>
<gene>
    <name evidence="11" type="ORF">EDB92DRAFT_1794320</name>
</gene>
<evidence type="ECO:0008006" key="13">
    <source>
        <dbReference type="Google" id="ProtNLM"/>
    </source>
</evidence>
<comment type="caution">
    <text evidence="11">The sequence shown here is derived from an EMBL/GenBank/DDBJ whole genome shotgun (WGS) entry which is preliminary data.</text>
</comment>
<evidence type="ECO:0000256" key="2">
    <source>
        <dbReference type="ARBA" id="ARBA00022454"/>
    </source>
</evidence>
<dbReference type="InterPro" id="IPR046341">
    <property type="entry name" value="SET_dom_sf"/>
</dbReference>
<evidence type="ECO:0000256" key="4">
    <source>
        <dbReference type="ARBA" id="ARBA00022679"/>
    </source>
</evidence>
<dbReference type="GO" id="GO:0008270">
    <property type="term" value="F:zinc ion binding"/>
    <property type="evidence" value="ECO:0007669"/>
    <property type="project" value="InterPro"/>
</dbReference>
<dbReference type="InterPro" id="IPR050973">
    <property type="entry name" value="H3K9_Histone-Lys_N-MTase"/>
</dbReference>
<dbReference type="SMART" id="SM00468">
    <property type="entry name" value="PreSET"/>
    <property type="match status" value="1"/>
</dbReference>
<dbReference type="PROSITE" id="PS50867">
    <property type="entry name" value="PRE_SET"/>
    <property type="match status" value="1"/>
</dbReference>
<dbReference type="GO" id="GO:0032259">
    <property type="term" value="P:methylation"/>
    <property type="evidence" value="ECO:0007669"/>
    <property type="project" value="UniProtKB-KW"/>
</dbReference>
<name>A0AAD4QFS3_9AGAM</name>
<dbReference type="Gene3D" id="2.170.270.10">
    <property type="entry name" value="SET domain"/>
    <property type="match status" value="1"/>
</dbReference>
<proteinExistence type="predicted"/>
<dbReference type="SMART" id="SM00317">
    <property type="entry name" value="SET"/>
    <property type="match status" value="1"/>
</dbReference>
<evidence type="ECO:0000313" key="11">
    <source>
        <dbReference type="EMBL" id="KAH8995628.1"/>
    </source>
</evidence>
<keyword evidence="6" id="KW-0479">Metal-binding</keyword>
<feature type="domain" description="SET" evidence="8">
    <location>
        <begin position="167"/>
        <end position="305"/>
    </location>
</feature>
<dbReference type="PROSITE" id="PS50280">
    <property type="entry name" value="SET"/>
    <property type="match status" value="1"/>
</dbReference>
<dbReference type="GO" id="GO:0005694">
    <property type="term" value="C:chromosome"/>
    <property type="evidence" value="ECO:0007669"/>
    <property type="project" value="UniProtKB-SubCell"/>
</dbReference>
<dbReference type="Proteomes" id="UP001201163">
    <property type="component" value="Unassembled WGS sequence"/>
</dbReference>
<keyword evidence="5" id="KW-0949">S-adenosyl-L-methionine</keyword>
<dbReference type="PROSITE" id="PS50868">
    <property type="entry name" value="POST_SET"/>
    <property type="match status" value="1"/>
</dbReference>
<sequence length="345" mass="39826">MLEFPQKVYYARDIPHSVQDLMNSMDAHYRRSIMAKDMFEAVIVENTFEDEPNAPHISIVNDVDGDQEEVTPAWEFHYSNHIWHSDDVPPPDLVNLRGCDCKGHCDPKSQTCSCLKRQHEYSDDIPGFIYDEKGRLKRRGYPIFECNDLCGCLDDCRNRVVQRGRQYTVNIRKTTNKGWGIFAGRQKIPKGSFIGIYAGELLSERETEERGKVYNKVGRTYLFELDFYYLRKSAGDDTDDEEWQAKYVMDAYHAGNFTRFLNHSCDPNCAPNACYVNEGNIEKPTVALFTRRDVLPWEELCFSYSGYESDEEPENNLEDVRANNGDAVYAKCLCGAKRCTGFMFN</sequence>
<feature type="domain" description="Post-SET" evidence="10">
    <location>
        <begin position="328"/>
        <end position="344"/>
    </location>
</feature>
<keyword evidence="3" id="KW-0489">Methyltransferase</keyword>
<keyword evidence="4" id="KW-0808">Transferase</keyword>
<feature type="domain" description="Pre-SET" evidence="9">
    <location>
        <begin position="97"/>
        <end position="164"/>
    </location>
</feature>
<dbReference type="PANTHER" id="PTHR46223">
    <property type="entry name" value="HISTONE-LYSINE N-METHYLTRANSFERASE SUV39H"/>
    <property type="match status" value="1"/>
</dbReference>
<keyword evidence="2" id="KW-0158">Chromosome</keyword>
<accession>A0AAD4QFS3</accession>
<dbReference type="PANTHER" id="PTHR46223:SF3">
    <property type="entry name" value="HISTONE-LYSINE N-METHYLTRANSFERASE SET-23"/>
    <property type="match status" value="1"/>
</dbReference>
<evidence type="ECO:0000259" key="10">
    <source>
        <dbReference type="PROSITE" id="PS50868"/>
    </source>
</evidence>
<evidence type="ECO:0000256" key="6">
    <source>
        <dbReference type="ARBA" id="ARBA00022723"/>
    </source>
</evidence>
<evidence type="ECO:0000313" key="12">
    <source>
        <dbReference type="Proteomes" id="UP001201163"/>
    </source>
</evidence>
<dbReference type="GO" id="GO:0005634">
    <property type="term" value="C:nucleus"/>
    <property type="evidence" value="ECO:0007669"/>
    <property type="project" value="InterPro"/>
</dbReference>
<evidence type="ECO:0000259" key="9">
    <source>
        <dbReference type="PROSITE" id="PS50867"/>
    </source>
</evidence>
<dbReference type="Pfam" id="PF00856">
    <property type="entry name" value="SET"/>
    <property type="match status" value="1"/>
</dbReference>
<keyword evidence="12" id="KW-1185">Reference proteome</keyword>
<dbReference type="AlphaFoldDB" id="A0AAD4QFS3"/>
<evidence type="ECO:0000256" key="1">
    <source>
        <dbReference type="ARBA" id="ARBA00004286"/>
    </source>
</evidence>
<dbReference type="SUPFAM" id="SSF82199">
    <property type="entry name" value="SET domain"/>
    <property type="match status" value="1"/>
</dbReference>
<comment type="subcellular location">
    <subcellularLocation>
        <location evidence="1">Chromosome</location>
    </subcellularLocation>
</comment>